<dbReference type="EMBL" id="JAATNW010000005">
    <property type="protein sequence ID" value="NMH60354.1"/>
    <property type="molecule type" value="Genomic_DNA"/>
</dbReference>
<dbReference type="Proteomes" id="UP000709336">
    <property type="component" value="Unassembled WGS sequence"/>
</dbReference>
<keyword evidence="6" id="KW-1185">Reference proteome</keyword>
<name>A0ABX1R2P0_9ALTE</name>
<dbReference type="RefSeq" id="WP_169210914.1">
    <property type="nucleotide sequence ID" value="NZ_JAATNW010000005.1"/>
</dbReference>
<dbReference type="SUPFAM" id="SSF53850">
    <property type="entry name" value="Periplasmic binding protein-like II"/>
    <property type="match status" value="1"/>
</dbReference>
<evidence type="ECO:0000256" key="2">
    <source>
        <dbReference type="ARBA" id="ARBA00022729"/>
    </source>
</evidence>
<reference evidence="5 6" key="1">
    <citation type="submission" date="2020-03" db="EMBL/GenBank/DDBJ databases">
        <title>Alteromonas ponticola sp. nov., isolated from seawater.</title>
        <authorList>
            <person name="Yoon J.-H."/>
            <person name="Kim Y.-O."/>
        </authorList>
    </citation>
    <scope>NUCLEOTIDE SEQUENCE [LARGE SCALE GENOMIC DNA]</scope>
    <source>
        <strain evidence="5 6">MYP5</strain>
    </source>
</reference>
<comment type="similarity">
    <text evidence="1">Belongs to the bacterial solute-binding protein 3 family.</text>
</comment>
<evidence type="ECO:0000313" key="5">
    <source>
        <dbReference type="EMBL" id="NMH60354.1"/>
    </source>
</evidence>
<proteinExistence type="inferred from homology"/>
<gene>
    <name evidence="5" type="ORF">HCJ96_10015</name>
</gene>
<sequence>MRLILCLLVFVLSNPIHAQPSSDSAKPSVTLAFGEYPPYYGNDLHNKGFISEIVVEAYTLAGYEVELVYLPPWQRRVEETKNGRFDGLISMWHSADRERWFLFSNPLPANEVGFYKHVESDFTLQGVDSLASARVGTVRGFINPPEINDAGAVIEEVTHLNQNIAKLIKQRIDIALVDRAVGRHILVSLYPEHKDDLVYIEPSIALLNQYLVISRKAEDAEEKLNAFNRGYAILKQQGEVVRLATKYGIEPTIVD</sequence>
<evidence type="ECO:0000313" key="6">
    <source>
        <dbReference type="Proteomes" id="UP000709336"/>
    </source>
</evidence>
<evidence type="ECO:0000259" key="4">
    <source>
        <dbReference type="Pfam" id="PF00497"/>
    </source>
</evidence>
<accession>A0ABX1R2P0</accession>
<evidence type="ECO:0000256" key="3">
    <source>
        <dbReference type="SAM" id="SignalP"/>
    </source>
</evidence>
<evidence type="ECO:0000256" key="1">
    <source>
        <dbReference type="ARBA" id="ARBA00010333"/>
    </source>
</evidence>
<keyword evidence="2 3" id="KW-0732">Signal</keyword>
<dbReference type="Pfam" id="PF00497">
    <property type="entry name" value="SBP_bac_3"/>
    <property type="match status" value="1"/>
</dbReference>
<feature type="chain" id="PRO_5046246565" evidence="3">
    <location>
        <begin position="19"/>
        <end position="255"/>
    </location>
</feature>
<comment type="caution">
    <text evidence="5">The sequence shown here is derived from an EMBL/GenBank/DDBJ whole genome shotgun (WGS) entry which is preliminary data.</text>
</comment>
<dbReference type="InterPro" id="IPR001638">
    <property type="entry name" value="Solute-binding_3/MltF_N"/>
</dbReference>
<dbReference type="PANTHER" id="PTHR35936:SF25">
    <property type="entry name" value="ABC TRANSPORTER SUBSTRATE-BINDING PROTEIN"/>
    <property type="match status" value="1"/>
</dbReference>
<dbReference type="Gene3D" id="3.40.190.10">
    <property type="entry name" value="Periplasmic binding protein-like II"/>
    <property type="match status" value="2"/>
</dbReference>
<organism evidence="5 6">
    <name type="scientific">Alteromonas ponticola</name>
    <dbReference type="NCBI Taxonomy" id="2720613"/>
    <lineage>
        <taxon>Bacteria</taxon>
        <taxon>Pseudomonadati</taxon>
        <taxon>Pseudomonadota</taxon>
        <taxon>Gammaproteobacteria</taxon>
        <taxon>Alteromonadales</taxon>
        <taxon>Alteromonadaceae</taxon>
        <taxon>Alteromonas/Salinimonas group</taxon>
        <taxon>Alteromonas</taxon>
    </lineage>
</organism>
<feature type="domain" description="Solute-binding protein family 3/N-terminal" evidence="4">
    <location>
        <begin position="35"/>
        <end position="248"/>
    </location>
</feature>
<feature type="signal peptide" evidence="3">
    <location>
        <begin position="1"/>
        <end position="18"/>
    </location>
</feature>
<dbReference type="PANTHER" id="PTHR35936">
    <property type="entry name" value="MEMBRANE-BOUND LYTIC MUREIN TRANSGLYCOSYLASE F"/>
    <property type="match status" value="1"/>
</dbReference>
<protein>
    <submittedName>
        <fullName evidence="5">Transporter substrate-binding domain-containing protein</fullName>
    </submittedName>
</protein>